<dbReference type="PANTHER" id="PTHR48429:SF1">
    <property type="entry name" value="AGENET DOMAIN-CONTAINING PROTEIN"/>
    <property type="match status" value="1"/>
</dbReference>
<dbReference type="InterPro" id="IPR008395">
    <property type="entry name" value="Agenet-like_dom"/>
</dbReference>
<keyword evidence="4" id="KW-1185">Reference proteome</keyword>
<feature type="domain" description="Agenet" evidence="2">
    <location>
        <begin position="210"/>
        <end position="284"/>
    </location>
</feature>
<feature type="region of interest" description="Disordered" evidence="1">
    <location>
        <begin position="91"/>
        <end position="136"/>
    </location>
</feature>
<feature type="region of interest" description="Disordered" evidence="1">
    <location>
        <begin position="496"/>
        <end position="542"/>
    </location>
</feature>
<dbReference type="Proteomes" id="UP001642360">
    <property type="component" value="Unassembled WGS sequence"/>
</dbReference>
<dbReference type="InterPro" id="IPR014002">
    <property type="entry name" value="Agenet_dom_plant"/>
</dbReference>
<feature type="compositionally biased region" description="Basic and acidic residues" evidence="1">
    <location>
        <begin position="636"/>
        <end position="653"/>
    </location>
</feature>
<reference evidence="3 4" key="1">
    <citation type="submission" date="2024-02" db="EMBL/GenBank/DDBJ databases">
        <authorList>
            <person name="Vignale AGUSTIN F."/>
            <person name="Sosa J E."/>
            <person name="Modenutti C."/>
        </authorList>
    </citation>
    <scope>NUCLEOTIDE SEQUENCE [LARGE SCALE GENOMIC DNA]</scope>
</reference>
<proteinExistence type="predicted"/>
<dbReference type="InterPro" id="IPR055274">
    <property type="entry name" value="SWO1"/>
</dbReference>
<dbReference type="SMART" id="SM00743">
    <property type="entry name" value="Agenet"/>
    <property type="match status" value="2"/>
</dbReference>
<organism evidence="3 4">
    <name type="scientific">Ilex paraguariensis</name>
    <name type="common">yerba mate</name>
    <dbReference type="NCBI Taxonomy" id="185542"/>
    <lineage>
        <taxon>Eukaryota</taxon>
        <taxon>Viridiplantae</taxon>
        <taxon>Streptophyta</taxon>
        <taxon>Embryophyta</taxon>
        <taxon>Tracheophyta</taxon>
        <taxon>Spermatophyta</taxon>
        <taxon>Magnoliopsida</taxon>
        <taxon>eudicotyledons</taxon>
        <taxon>Gunneridae</taxon>
        <taxon>Pentapetalae</taxon>
        <taxon>asterids</taxon>
        <taxon>campanulids</taxon>
        <taxon>Aquifoliales</taxon>
        <taxon>Aquifoliaceae</taxon>
        <taxon>Ilex</taxon>
    </lineage>
</organism>
<dbReference type="PANTHER" id="PTHR48429">
    <property type="entry name" value="AGENET DOMAIN-CONTAINING PROTEIN"/>
    <property type="match status" value="1"/>
</dbReference>
<evidence type="ECO:0000313" key="4">
    <source>
        <dbReference type="Proteomes" id="UP001642360"/>
    </source>
</evidence>
<feature type="region of interest" description="Disordered" evidence="1">
    <location>
        <begin position="608"/>
        <end position="664"/>
    </location>
</feature>
<comment type="caution">
    <text evidence="3">The sequence shown here is derived from an EMBL/GenBank/DDBJ whole genome shotgun (WGS) entry which is preliminary data.</text>
</comment>
<dbReference type="AlphaFoldDB" id="A0ABC8ULH1"/>
<protein>
    <recommendedName>
        <fullName evidence="2">Agenet domain-containing protein</fullName>
    </recommendedName>
</protein>
<evidence type="ECO:0000259" key="2">
    <source>
        <dbReference type="SMART" id="SM00743"/>
    </source>
</evidence>
<feature type="compositionally biased region" description="Polar residues" evidence="1">
    <location>
        <begin position="91"/>
        <end position="113"/>
    </location>
</feature>
<feature type="domain" description="Agenet" evidence="2">
    <location>
        <begin position="301"/>
        <end position="359"/>
    </location>
</feature>
<accession>A0ABC8ULH1</accession>
<gene>
    <name evidence="3" type="ORF">ILEXP_LOCUS52030</name>
</gene>
<dbReference type="Pfam" id="PF05641">
    <property type="entry name" value="Agenet"/>
    <property type="match status" value="1"/>
</dbReference>
<dbReference type="EMBL" id="CAUOFW020008180">
    <property type="protein sequence ID" value="CAK9181921.1"/>
    <property type="molecule type" value="Genomic_DNA"/>
</dbReference>
<evidence type="ECO:0000313" key="3">
    <source>
        <dbReference type="EMBL" id="CAK9181921.1"/>
    </source>
</evidence>
<evidence type="ECO:0000256" key="1">
    <source>
        <dbReference type="SAM" id="MobiDB-lite"/>
    </source>
</evidence>
<sequence length="695" mass="75822">MGGDGSNSSSSIIVAAREAGKRRVESASTASRHAENVDAVKKATELAATAVSQAGMIVAMGDPLPLRQLVEAGLEGYWKVPQLSSEWGVKSNNANGDLENANTVEESPSVSARQSKEGPPNQEMQTPNHGLPPRPREVSRDLMEDHVRMVDGISGCVTCIQEDSRGQRVHRASDLAKTIGVVPESDRVAGSTSVTVQDEVENVAGTLKDNSIKEGCLVEVFKDGGDCKAAWFPANVLSLKDRKAFVCYSQLQLVEGSEQLTEWVPLEGDAKKSPRIRVPHPMTNIPVERTRKRRRAVIRDHHWSVGDRVDVFMQDCWREGVVTEKNKKDETTLTVHYSAEGETSIVRVWHLRPTLIWKGGEWIEWSVLREDCSVQGDTPNEKRLKLGSSVIEGKAADKTLKNTDLVESEKHEEPRLFPLAANERLFNDGKSPRDGNKLGALRTMRSGLQKEGSRVIFGVPKPGKKRKFMEVSKHYVSDRSSKDNLAKDSVKIANYLMPQGPGSRGWKNNSKIGAKEKQPAEAGPKSLKAGKPPSVSGRTLPQKDNFLATQVLAPKDTTLTGAIVKAAISKEENDLGQQKLREFGSFSSTKEATEGPILFSSLALSADAQPKKVPTSKAKSEWQNRGKFAPAGGKSGKVEMKGKSSAEAAEPRRSNRRIQPTSRLLEGLQSSLIISKFPASHDRSLRGTSKGNGQG</sequence>
<name>A0ABC8ULH1_9AQUA</name>
<feature type="region of interest" description="Disordered" evidence="1">
    <location>
        <begin position="676"/>
        <end position="695"/>
    </location>
</feature>